<gene>
    <name evidence="10" type="ORF">FG382_00280</name>
</gene>
<evidence type="ECO:0000313" key="10">
    <source>
        <dbReference type="EMBL" id="TQR16642.1"/>
    </source>
</evidence>
<keyword evidence="11" id="KW-1185">Reference proteome</keyword>
<evidence type="ECO:0000256" key="1">
    <source>
        <dbReference type="ARBA" id="ARBA00004651"/>
    </source>
</evidence>
<dbReference type="RefSeq" id="WP_142536886.1">
    <property type="nucleotide sequence ID" value="NZ_BMIE01000002.1"/>
</dbReference>
<dbReference type="GO" id="GO:0043190">
    <property type="term" value="C:ATP-binding cassette (ABC) transporter complex"/>
    <property type="evidence" value="ECO:0007669"/>
    <property type="project" value="InterPro"/>
</dbReference>
<dbReference type="InterPro" id="IPR010065">
    <property type="entry name" value="AA_ABC_transptr_permease_3TM"/>
</dbReference>
<keyword evidence="4 8" id="KW-0812">Transmembrane</keyword>
<dbReference type="InterPro" id="IPR035906">
    <property type="entry name" value="MetI-like_sf"/>
</dbReference>
<feature type="transmembrane region" description="Helical" evidence="8">
    <location>
        <begin position="20"/>
        <end position="43"/>
    </location>
</feature>
<evidence type="ECO:0000256" key="7">
    <source>
        <dbReference type="ARBA" id="ARBA00023136"/>
    </source>
</evidence>
<evidence type="ECO:0000256" key="4">
    <source>
        <dbReference type="ARBA" id="ARBA00022692"/>
    </source>
</evidence>
<evidence type="ECO:0000256" key="6">
    <source>
        <dbReference type="ARBA" id="ARBA00022989"/>
    </source>
</evidence>
<dbReference type="InterPro" id="IPR043429">
    <property type="entry name" value="ArtM/GltK/GlnP/TcyL/YhdX-like"/>
</dbReference>
<comment type="similarity">
    <text evidence="8">Belongs to the binding-protein-dependent transport system permease family.</text>
</comment>
<evidence type="ECO:0000256" key="8">
    <source>
        <dbReference type="RuleBase" id="RU363032"/>
    </source>
</evidence>
<dbReference type="Pfam" id="PF00528">
    <property type="entry name" value="BPD_transp_1"/>
    <property type="match status" value="1"/>
</dbReference>
<evidence type="ECO:0000256" key="5">
    <source>
        <dbReference type="ARBA" id="ARBA00022970"/>
    </source>
</evidence>
<dbReference type="AlphaFoldDB" id="A0A544TGR4"/>
<protein>
    <submittedName>
        <fullName evidence="10">Amino acid ABC transporter permease</fullName>
    </submittedName>
</protein>
<dbReference type="NCBIfam" id="TIGR01726">
    <property type="entry name" value="HEQRo_perm_3TM"/>
    <property type="match status" value="1"/>
</dbReference>
<keyword evidence="5" id="KW-0029">Amino-acid transport</keyword>
<keyword evidence="6 8" id="KW-1133">Transmembrane helix</keyword>
<feature type="transmembrane region" description="Helical" evidence="8">
    <location>
        <begin position="195"/>
        <end position="214"/>
    </location>
</feature>
<evidence type="ECO:0000313" key="11">
    <source>
        <dbReference type="Proteomes" id="UP000317316"/>
    </source>
</evidence>
<feature type="transmembrane region" description="Helical" evidence="8">
    <location>
        <begin position="90"/>
        <end position="108"/>
    </location>
</feature>
<comment type="caution">
    <text evidence="10">The sequence shown here is derived from an EMBL/GenBank/DDBJ whole genome shotgun (WGS) entry which is preliminary data.</text>
</comment>
<dbReference type="PANTHER" id="PTHR30614">
    <property type="entry name" value="MEMBRANE COMPONENT OF AMINO ACID ABC TRANSPORTER"/>
    <property type="match status" value="1"/>
</dbReference>
<dbReference type="Proteomes" id="UP000317316">
    <property type="component" value="Unassembled WGS sequence"/>
</dbReference>
<keyword evidence="7 8" id="KW-0472">Membrane</keyword>
<dbReference type="EMBL" id="VDGH01000001">
    <property type="protein sequence ID" value="TQR16642.1"/>
    <property type="molecule type" value="Genomic_DNA"/>
</dbReference>
<dbReference type="PANTHER" id="PTHR30614:SF0">
    <property type="entry name" value="L-CYSTINE TRANSPORT SYSTEM PERMEASE PROTEIN TCYL"/>
    <property type="match status" value="1"/>
</dbReference>
<accession>A0A544TGR4</accession>
<evidence type="ECO:0000256" key="3">
    <source>
        <dbReference type="ARBA" id="ARBA00022475"/>
    </source>
</evidence>
<keyword evidence="2 8" id="KW-0813">Transport</keyword>
<dbReference type="PROSITE" id="PS50928">
    <property type="entry name" value="ABC_TM1"/>
    <property type="match status" value="1"/>
</dbReference>
<feature type="transmembrane region" description="Helical" evidence="8">
    <location>
        <begin position="64"/>
        <end position="84"/>
    </location>
</feature>
<dbReference type="OrthoDB" id="9805999at2"/>
<dbReference type="Gene3D" id="1.10.3720.10">
    <property type="entry name" value="MetI-like"/>
    <property type="match status" value="1"/>
</dbReference>
<dbReference type="GO" id="GO:0022857">
    <property type="term" value="F:transmembrane transporter activity"/>
    <property type="evidence" value="ECO:0007669"/>
    <property type="project" value="InterPro"/>
</dbReference>
<comment type="subcellular location">
    <subcellularLocation>
        <location evidence="1 8">Cell membrane</location>
        <topology evidence="1 8">Multi-pass membrane protein</topology>
    </subcellularLocation>
</comment>
<dbReference type="GO" id="GO:0006865">
    <property type="term" value="P:amino acid transport"/>
    <property type="evidence" value="ECO:0007669"/>
    <property type="project" value="UniProtKB-KW"/>
</dbReference>
<dbReference type="CDD" id="cd06261">
    <property type="entry name" value="TM_PBP2"/>
    <property type="match status" value="1"/>
</dbReference>
<dbReference type="SUPFAM" id="SSF161098">
    <property type="entry name" value="MetI-like"/>
    <property type="match status" value="1"/>
</dbReference>
<evidence type="ECO:0000256" key="2">
    <source>
        <dbReference type="ARBA" id="ARBA00022448"/>
    </source>
</evidence>
<organism evidence="10 11">
    <name type="scientific">Psychrobacillus lasiicapitis</name>
    <dbReference type="NCBI Taxonomy" id="1636719"/>
    <lineage>
        <taxon>Bacteria</taxon>
        <taxon>Bacillati</taxon>
        <taxon>Bacillota</taxon>
        <taxon>Bacilli</taxon>
        <taxon>Bacillales</taxon>
        <taxon>Bacillaceae</taxon>
        <taxon>Psychrobacillus</taxon>
    </lineage>
</organism>
<evidence type="ECO:0000259" key="9">
    <source>
        <dbReference type="PROSITE" id="PS50928"/>
    </source>
</evidence>
<name>A0A544TGR4_9BACI</name>
<feature type="domain" description="ABC transmembrane type-1" evidence="9">
    <location>
        <begin position="13"/>
        <end position="214"/>
    </location>
</feature>
<keyword evidence="3" id="KW-1003">Cell membrane</keyword>
<dbReference type="InterPro" id="IPR000515">
    <property type="entry name" value="MetI-like"/>
</dbReference>
<proteinExistence type="inferred from homology"/>
<reference evidence="10 11" key="1">
    <citation type="submission" date="2019-05" db="EMBL/GenBank/DDBJ databases">
        <title>Psychrobacillus vulpis sp. nov., a new species isolated from feces of a red fox that inhabits in The Tablas de Daimiel Natural Park, Albacete, Spain.</title>
        <authorList>
            <person name="Rodriguez M."/>
            <person name="Reina J.C."/>
            <person name="Bejar V."/>
            <person name="Llamas I."/>
        </authorList>
    </citation>
    <scope>NUCLEOTIDE SEQUENCE [LARGE SCALE GENOMIC DNA]</scope>
    <source>
        <strain evidence="10 11">NEAU-3TGS17</strain>
    </source>
</reference>
<sequence length="245" mass="27485">MDVAYMIEIFPKLIMTLPITLLIIVVSAIFGLLLSIGVTYLRLKKLIIIGPILETYVSFMRSTPILIQLFLVFYGLPVLMNSLGFNAGDFGAITSSIIALIIFNGAYLSEILRPAYLSVERGQHEAADSLGYKPIEKFRKVIFPQLAPIALPGLGNAIIYLVHDTSLVFTLGVVDIMGQAKLMLANTYGENKIEMYLAIAIMYWLVCLSSDRIIKLLEHFTYLKRIKRKSKVKKTKVYKESVSIQ</sequence>
<feature type="transmembrane region" description="Helical" evidence="8">
    <location>
        <begin position="141"/>
        <end position="162"/>
    </location>
</feature>